<dbReference type="EMBL" id="FOWC01000002">
    <property type="protein sequence ID" value="SFO54676.1"/>
    <property type="molecule type" value="Genomic_DNA"/>
</dbReference>
<protein>
    <submittedName>
        <fullName evidence="1">Uncharacterized protein</fullName>
    </submittedName>
</protein>
<name>A0A1I5I3H9_9PSEU</name>
<accession>A0A1I5I3H9</accession>
<gene>
    <name evidence="1" type="ORF">SAMN05421854_102226</name>
</gene>
<evidence type="ECO:0000313" key="2">
    <source>
        <dbReference type="Proteomes" id="UP000199137"/>
    </source>
</evidence>
<dbReference type="STRING" id="112413.SAMN05421854_102226"/>
<dbReference type="AlphaFoldDB" id="A0A1I5I3H9"/>
<dbReference type="Proteomes" id="UP000199137">
    <property type="component" value="Unassembled WGS sequence"/>
</dbReference>
<sequence length="119" mass="12186">MTTGVARVPIVLPGRRALPVLVADVDRAGPRCSAGADVVVQRSARAATRGEADALRAEWPGAIAAAVCWPGGAVWSVRRLAGIPAEAADLVEMALGACLVAVGAFEVGERGEDLGLEMR</sequence>
<organism evidence="1 2">
    <name type="scientific">Amycolatopsis rubida</name>
    <dbReference type="NCBI Taxonomy" id="112413"/>
    <lineage>
        <taxon>Bacteria</taxon>
        <taxon>Bacillati</taxon>
        <taxon>Actinomycetota</taxon>
        <taxon>Actinomycetes</taxon>
        <taxon>Pseudonocardiales</taxon>
        <taxon>Pseudonocardiaceae</taxon>
        <taxon>Amycolatopsis</taxon>
    </lineage>
</organism>
<evidence type="ECO:0000313" key="1">
    <source>
        <dbReference type="EMBL" id="SFO54676.1"/>
    </source>
</evidence>
<reference evidence="1 2" key="1">
    <citation type="submission" date="2016-10" db="EMBL/GenBank/DDBJ databases">
        <authorList>
            <person name="de Groot N.N."/>
        </authorList>
    </citation>
    <scope>NUCLEOTIDE SEQUENCE [LARGE SCALE GENOMIC DNA]</scope>
    <source>
        <strain evidence="1 2">DSM 44637</strain>
    </source>
</reference>
<proteinExistence type="predicted"/>